<dbReference type="PANTHER" id="PTHR30627">
    <property type="entry name" value="PEPTIDOGLYCAN D,D-TRANSPEPTIDASE"/>
    <property type="match status" value="1"/>
</dbReference>
<evidence type="ECO:0000313" key="4">
    <source>
        <dbReference type="Proteomes" id="UP000019249"/>
    </source>
</evidence>
<dbReference type="EMBL" id="AODF01000014">
    <property type="protein sequence ID" value="EUJ32072.1"/>
    <property type="molecule type" value="Genomic_DNA"/>
</dbReference>
<dbReference type="InterPro" id="IPR050515">
    <property type="entry name" value="Beta-lactam/transpept"/>
</dbReference>
<feature type="domain" description="Penicillin-binding protein dimerisation" evidence="2">
    <location>
        <begin position="58"/>
        <end position="94"/>
    </location>
</feature>
<dbReference type="InterPro" id="IPR005311">
    <property type="entry name" value="PBP_dimer"/>
</dbReference>
<keyword evidence="4" id="KW-1185">Reference proteome</keyword>
<sequence>MNRRRGNMRRGALALFVFFAALFLILTGRFLYLQIRGEANGEPLAAKAAQQHAKTEVIQAKRGSILDQKGEVLAEDTATYTLAAVVSDKLSKTEKKFTFRNK</sequence>
<evidence type="ECO:0000313" key="3">
    <source>
        <dbReference type="EMBL" id="EUJ32072.1"/>
    </source>
</evidence>
<dbReference type="SUPFAM" id="SSF56519">
    <property type="entry name" value="Penicillin binding protein dimerisation domain"/>
    <property type="match status" value="1"/>
</dbReference>
<comment type="caution">
    <text evidence="3">The sequence shown here is derived from an EMBL/GenBank/DDBJ whole genome shotgun (WGS) entry which is preliminary data.</text>
</comment>
<keyword evidence="1" id="KW-0472">Membrane</keyword>
<keyword evidence="1" id="KW-1133">Transmembrane helix</keyword>
<gene>
    <name evidence="3" type="ORF">MFLO_07802</name>
</gene>
<dbReference type="Proteomes" id="UP000019249">
    <property type="component" value="Unassembled WGS sequence"/>
</dbReference>
<evidence type="ECO:0000259" key="2">
    <source>
        <dbReference type="Pfam" id="PF03717"/>
    </source>
</evidence>
<evidence type="ECO:0000256" key="1">
    <source>
        <dbReference type="SAM" id="Phobius"/>
    </source>
</evidence>
<organism evidence="3 4">
    <name type="scientific">Listeria floridensis FSL S10-1187</name>
    <dbReference type="NCBI Taxonomy" id="1265817"/>
    <lineage>
        <taxon>Bacteria</taxon>
        <taxon>Bacillati</taxon>
        <taxon>Bacillota</taxon>
        <taxon>Bacilli</taxon>
        <taxon>Bacillales</taxon>
        <taxon>Listeriaceae</taxon>
        <taxon>Listeria</taxon>
    </lineage>
</organism>
<proteinExistence type="predicted"/>
<name>A0ABP3AYD7_9LIST</name>
<protein>
    <submittedName>
        <fullName evidence="3">Penicillin-binding protein</fullName>
    </submittedName>
</protein>
<reference evidence="3 4" key="1">
    <citation type="journal article" date="2014" name="Int. J. Syst. Evol. Microbiol.">
        <title>Listeria floridensis sp. nov., Listeria aquatica sp. nov., Listeria cornellensis sp. nov., Listeria riparia sp. nov. and Listeria grandensis sp. nov., from agricultural and natural environments.</title>
        <authorList>
            <person name="den Bakker H.C."/>
            <person name="Warchocki S."/>
            <person name="Wright E.M."/>
            <person name="Allred A.F."/>
            <person name="Ahlstrom C."/>
            <person name="Manuel C.S."/>
            <person name="Stasiewicz M.J."/>
            <person name="Burrell A."/>
            <person name="Roof S."/>
            <person name="Strawn L."/>
            <person name="Fortes E.D."/>
            <person name="Nightingale K.K."/>
            <person name="Kephart D."/>
            <person name="Wiedmann M."/>
        </authorList>
    </citation>
    <scope>NUCLEOTIDE SEQUENCE [LARGE SCALE GENOMIC DNA]</scope>
    <source>
        <strain evidence="3 4">FSL S10-1187</strain>
    </source>
</reference>
<accession>A0ABP3AYD7</accession>
<feature type="transmembrane region" description="Helical" evidence="1">
    <location>
        <begin position="12"/>
        <end position="32"/>
    </location>
</feature>
<dbReference type="Pfam" id="PF03717">
    <property type="entry name" value="PBP_dimer"/>
    <property type="match status" value="1"/>
</dbReference>
<dbReference type="Gene3D" id="3.30.70.2110">
    <property type="match status" value="1"/>
</dbReference>
<dbReference type="InterPro" id="IPR036138">
    <property type="entry name" value="PBP_dimer_sf"/>
</dbReference>
<dbReference type="PANTHER" id="PTHR30627:SF26">
    <property type="entry name" value="PENICILLIN-BINDING PROTEIN 2B"/>
    <property type="match status" value="1"/>
</dbReference>
<dbReference type="Gene3D" id="3.90.1310.10">
    <property type="entry name" value="Penicillin-binding protein 2a (Domain 2)"/>
    <property type="match status" value="1"/>
</dbReference>
<keyword evidence="1" id="KW-0812">Transmembrane</keyword>